<gene>
    <name evidence="7" type="primary">glgA</name>
    <name evidence="10" type="ORF">DY78_GL000659</name>
</gene>
<evidence type="ECO:0000256" key="6">
    <source>
        <dbReference type="ARBA" id="ARBA00023056"/>
    </source>
</evidence>
<evidence type="ECO:0000256" key="4">
    <source>
        <dbReference type="ARBA" id="ARBA00022676"/>
    </source>
</evidence>
<dbReference type="AlphaFoldDB" id="A0A0R2NLZ0"/>
<dbReference type="RefSeq" id="WP_024625285.1">
    <property type="nucleotide sequence ID" value="NZ_AYGX02000109.1"/>
</dbReference>
<evidence type="ECO:0000259" key="8">
    <source>
        <dbReference type="Pfam" id="PF00534"/>
    </source>
</evidence>
<dbReference type="GO" id="GO:0004373">
    <property type="term" value="F:alpha-1,4-glucan glucosyltransferase (UDP-glucose donor) activity"/>
    <property type="evidence" value="ECO:0007669"/>
    <property type="project" value="InterPro"/>
</dbReference>
<comment type="catalytic activity">
    <reaction evidence="1 7">
        <text>[(1-&gt;4)-alpha-D-glucosyl](n) + ADP-alpha-D-glucose = [(1-&gt;4)-alpha-D-glucosyl](n+1) + ADP + H(+)</text>
        <dbReference type="Rhea" id="RHEA:18189"/>
        <dbReference type="Rhea" id="RHEA-COMP:9584"/>
        <dbReference type="Rhea" id="RHEA-COMP:9587"/>
        <dbReference type="ChEBI" id="CHEBI:15378"/>
        <dbReference type="ChEBI" id="CHEBI:15444"/>
        <dbReference type="ChEBI" id="CHEBI:57498"/>
        <dbReference type="ChEBI" id="CHEBI:456216"/>
        <dbReference type="EC" id="2.4.1.21"/>
    </reaction>
</comment>
<evidence type="ECO:0000313" key="11">
    <source>
        <dbReference type="Proteomes" id="UP000050920"/>
    </source>
</evidence>
<keyword evidence="5 7" id="KW-0808">Transferase</keyword>
<dbReference type="HAMAP" id="MF_00484">
    <property type="entry name" value="Glycogen_synth"/>
    <property type="match status" value="1"/>
</dbReference>
<evidence type="ECO:0000259" key="9">
    <source>
        <dbReference type="Pfam" id="PF08323"/>
    </source>
</evidence>
<dbReference type="InterPro" id="IPR013534">
    <property type="entry name" value="Starch_synth_cat_dom"/>
</dbReference>
<comment type="caution">
    <text evidence="10">The sequence shown here is derived from an EMBL/GenBank/DDBJ whole genome shotgun (WGS) entry which is preliminary data.</text>
</comment>
<comment type="function">
    <text evidence="2 7">Synthesizes alpha-1,4-glucan chains using ADP-glucose.</text>
</comment>
<evidence type="ECO:0000256" key="1">
    <source>
        <dbReference type="ARBA" id="ARBA00001478"/>
    </source>
</evidence>
<keyword evidence="6 7" id="KW-0320">Glycogen biosynthesis</keyword>
<dbReference type="EC" id="2.4.1.21" evidence="7"/>
<dbReference type="NCBIfam" id="TIGR02095">
    <property type="entry name" value="glgA"/>
    <property type="match status" value="1"/>
</dbReference>
<comment type="similarity">
    <text evidence="3 7">Belongs to the glycosyltransferase 1 family. Bacterial/plant glycogen synthase subfamily.</text>
</comment>
<accession>A0A0R2NLZ0</accession>
<dbReference type="GO" id="GO:0009011">
    <property type="term" value="F:alpha-1,4-glucan glucosyltransferase (ADP-glucose donor) activity"/>
    <property type="evidence" value="ECO:0007669"/>
    <property type="project" value="UniProtKB-UniRule"/>
</dbReference>
<dbReference type="PANTHER" id="PTHR45825:SF11">
    <property type="entry name" value="ALPHA AMYLASE DOMAIN-CONTAINING PROTEIN"/>
    <property type="match status" value="1"/>
</dbReference>
<dbReference type="Pfam" id="PF08323">
    <property type="entry name" value="Glyco_transf_5"/>
    <property type="match status" value="1"/>
</dbReference>
<dbReference type="PANTHER" id="PTHR45825">
    <property type="entry name" value="GRANULE-BOUND STARCH SYNTHASE 1, CHLOROPLASTIC/AMYLOPLASTIC"/>
    <property type="match status" value="1"/>
</dbReference>
<organism evidence="10 11">
    <name type="scientific">Lactiplantibacillus fabifermentans DSM 21115</name>
    <dbReference type="NCBI Taxonomy" id="1413187"/>
    <lineage>
        <taxon>Bacteria</taxon>
        <taxon>Bacillati</taxon>
        <taxon>Bacillota</taxon>
        <taxon>Bacilli</taxon>
        <taxon>Lactobacillales</taxon>
        <taxon>Lactobacillaceae</taxon>
        <taxon>Lactiplantibacillus</taxon>
    </lineage>
</organism>
<feature type="domain" description="Starch synthase catalytic" evidence="9">
    <location>
        <begin position="3"/>
        <end position="238"/>
    </location>
</feature>
<evidence type="ECO:0000256" key="7">
    <source>
        <dbReference type="HAMAP-Rule" id="MF_00484"/>
    </source>
</evidence>
<reference evidence="10 11" key="1">
    <citation type="journal article" date="2015" name="Genome Announc.">
        <title>Expanding the biotechnology potential of lactobacilli through comparative genomics of 213 strains and associated genera.</title>
        <authorList>
            <person name="Sun Z."/>
            <person name="Harris H.M."/>
            <person name="McCann A."/>
            <person name="Guo C."/>
            <person name="Argimon S."/>
            <person name="Zhang W."/>
            <person name="Yang X."/>
            <person name="Jeffery I.B."/>
            <person name="Cooney J.C."/>
            <person name="Kagawa T.F."/>
            <person name="Liu W."/>
            <person name="Song Y."/>
            <person name="Salvetti E."/>
            <person name="Wrobel A."/>
            <person name="Rasinkangas P."/>
            <person name="Parkhill J."/>
            <person name="Rea M.C."/>
            <person name="O'Sullivan O."/>
            <person name="Ritari J."/>
            <person name="Douillard F.P."/>
            <person name="Paul Ross R."/>
            <person name="Yang R."/>
            <person name="Briner A.E."/>
            <person name="Felis G.E."/>
            <person name="de Vos W.M."/>
            <person name="Barrangou R."/>
            <person name="Klaenhammer T.R."/>
            <person name="Caufield P.W."/>
            <person name="Cui Y."/>
            <person name="Zhang H."/>
            <person name="O'Toole P.W."/>
        </authorList>
    </citation>
    <scope>NUCLEOTIDE SEQUENCE [LARGE SCALE GENOMIC DNA]</scope>
    <source>
        <strain evidence="10 11">DSM 21115</strain>
    </source>
</reference>
<evidence type="ECO:0000256" key="2">
    <source>
        <dbReference type="ARBA" id="ARBA00002764"/>
    </source>
</evidence>
<protein>
    <recommendedName>
        <fullName evidence="7">Glycogen synthase</fullName>
        <ecNumber evidence="7">2.4.1.21</ecNumber>
    </recommendedName>
    <alternativeName>
        <fullName evidence="7">Starch [bacterial glycogen] synthase</fullName>
    </alternativeName>
</protein>
<feature type="domain" description="Glycosyl transferase family 1" evidence="8">
    <location>
        <begin position="293"/>
        <end position="433"/>
    </location>
</feature>
<proteinExistence type="inferred from homology"/>
<feature type="binding site" evidence="7">
    <location>
        <position position="16"/>
    </location>
    <ligand>
        <name>ADP-alpha-D-glucose</name>
        <dbReference type="ChEBI" id="CHEBI:57498"/>
    </ligand>
</feature>
<dbReference type="Pfam" id="PF00534">
    <property type="entry name" value="Glycos_transf_1"/>
    <property type="match status" value="1"/>
</dbReference>
<dbReference type="SUPFAM" id="SSF53756">
    <property type="entry name" value="UDP-Glycosyltransferase/glycogen phosphorylase"/>
    <property type="match status" value="1"/>
</dbReference>
<dbReference type="CDD" id="cd03791">
    <property type="entry name" value="GT5_Glycogen_synthase_DULL1-like"/>
    <property type="match status" value="1"/>
</dbReference>
<keyword evidence="4 7" id="KW-0328">Glycosyltransferase</keyword>
<name>A0A0R2NLZ0_9LACO</name>
<dbReference type="Gene3D" id="3.40.50.2000">
    <property type="entry name" value="Glycogen Phosphorylase B"/>
    <property type="match status" value="2"/>
</dbReference>
<evidence type="ECO:0000313" key="10">
    <source>
        <dbReference type="EMBL" id="KRO26753.1"/>
    </source>
</evidence>
<evidence type="ECO:0000256" key="3">
    <source>
        <dbReference type="ARBA" id="ARBA00010281"/>
    </source>
</evidence>
<dbReference type="NCBIfam" id="NF001898">
    <property type="entry name" value="PRK00654.1-1"/>
    <property type="match status" value="1"/>
</dbReference>
<dbReference type="Proteomes" id="UP000050920">
    <property type="component" value="Unassembled WGS sequence"/>
</dbReference>
<keyword evidence="11" id="KW-1185">Reference proteome</keyword>
<dbReference type="InterPro" id="IPR011835">
    <property type="entry name" value="GS/SS"/>
</dbReference>
<comment type="pathway">
    <text evidence="7">Glycan biosynthesis; glycogen biosynthesis.</text>
</comment>
<dbReference type="GO" id="GO:0005978">
    <property type="term" value="P:glycogen biosynthetic process"/>
    <property type="evidence" value="ECO:0007669"/>
    <property type="project" value="UniProtKB-UniRule"/>
</dbReference>
<dbReference type="InterPro" id="IPR001296">
    <property type="entry name" value="Glyco_trans_1"/>
</dbReference>
<evidence type="ECO:0000256" key="5">
    <source>
        <dbReference type="ARBA" id="ARBA00022679"/>
    </source>
</evidence>
<dbReference type="UniPathway" id="UPA00164"/>
<sequence length="484" mass="54042">MSKILFAAAEAAPFYKTGGLGDVSLALPRALAAAGETVRVVIPYYEQQFPDKYRGQLADDTHFTVYVGGQAKYCGIKTLTVAGIQYYFIDNRDYFNREGLYGYWDDGERFAFFQMAICEMMERVAYIPDVLHLNDWHTAFIPVLLQEKYYWVEAYQSIKTLLTIHNMQFQGNYDPVILDSLFQMGWQKFIDGSIEFDGQVNFLKAGIVFANAVNTVSPTYAKEIQTPAFGERLDGVLRDYSWKLSGIMNGIDTELYDPATDSALTANYTAADVTPKMLDKRALQQAVGLPTAEVPVLAVVSRLTHQKGMDVLLDSLDDFLQHNDAQIVVLGTGEPVLEDAFKIFQAAYPTKVAAQIKFDVQLAQQIYAGADIFMMPSAFEPSGLSQMMAMHYGTLPLVHAVGGLKDTVIPYDKNTGAGTGFAFDDYQPAVLRKMMTLATTVYQDDQVAWQQLQQQAMAIDFGWEKSAAKYQACYEDLLDTGVQF</sequence>
<dbReference type="EMBL" id="AYGX02000109">
    <property type="protein sequence ID" value="KRO26753.1"/>
    <property type="molecule type" value="Genomic_DNA"/>
</dbReference>